<dbReference type="AlphaFoldDB" id="A0A0C2N3Q9"/>
<organism evidence="1 2">
    <name type="scientific">Thelohanellus kitauei</name>
    <name type="common">Myxosporean</name>
    <dbReference type="NCBI Taxonomy" id="669202"/>
    <lineage>
        <taxon>Eukaryota</taxon>
        <taxon>Metazoa</taxon>
        <taxon>Cnidaria</taxon>
        <taxon>Myxozoa</taxon>
        <taxon>Myxosporea</taxon>
        <taxon>Bivalvulida</taxon>
        <taxon>Platysporina</taxon>
        <taxon>Myxobolidae</taxon>
        <taxon>Thelohanellus</taxon>
    </lineage>
</organism>
<proteinExistence type="predicted"/>
<keyword evidence="2" id="KW-1185">Reference proteome</keyword>
<protein>
    <submittedName>
        <fullName evidence="1">Uncharacterized protein</fullName>
    </submittedName>
</protein>
<evidence type="ECO:0000313" key="2">
    <source>
        <dbReference type="Proteomes" id="UP000031668"/>
    </source>
</evidence>
<sequence length="163" mass="19056">MPTICTRTVQRVCDLLFKRTDVNISRSTAAHCLKEFHENYKMLQNVTEYFTSMRLDSLSTWFIEVMDHQLELQKLKPKFYNTPDALQALNISRISHKSFSLLKRKEFRDLIWLGIMFHSTKAIANFFASMQSILKTDKKFIIKIEADCTPGDFTKFGITFLAD</sequence>
<comment type="caution">
    <text evidence="1">The sequence shown here is derived from an EMBL/GenBank/DDBJ whole genome shotgun (WGS) entry which is preliminary data.</text>
</comment>
<dbReference type="Proteomes" id="UP000031668">
    <property type="component" value="Unassembled WGS sequence"/>
</dbReference>
<name>A0A0C2N3Q9_THEKT</name>
<reference evidence="1 2" key="1">
    <citation type="journal article" date="2014" name="Genome Biol. Evol.">
        <title>The genome of the myxosporean Thelohanellus kitauei shows adaptations to nutrient acquisition within its fish host.</title>
        <authorList>
            <person name="Yang Y."/>
            <person name="Xiong J."/>
            <person name="Zhou Z."/>
            <person name="Huo F."/>
            <person name="Miao W."/>
            <person name="Ran C."/>
            <person name="Liu Y."/>
            <person name="Zhang J."/>
            <person name="Feng J."/>
            <person name="Wang M."/>
            <person name="Wang M."/>
            <person name="Wang L."/>
            <person name="Yao B."/>
        </authorList>
    </citation>
    <scope>NUCLEOTIDE SEQUENCE [LARGE SCALE GENOMIC DNA]</scope>
    <source>
        <strain evidence="1">Wuqing</strain>
    </source>
</reference>
<accession>A0A0C2N3Q9</accession>
<dbReference type="EMBL" id="JWZT01000471">
    <property type="protein sequence ID" value="KII74296.1"/>
    <property type="molecule type" value="Genomic_DNA"/>
</dbReference>
<evidence type="ECO:0000313" key="1">
    <source>
        <dbReference type="EMBL" id="KII74296.1"/>
    </source>
</evidence>
<gene>
    <name evidence="1" type="ORF">RF11_10035</name>
</gene>